<name>A0A3M9NGN4_9BACT</name>
<comment type="similarity">
    <text evidence="2">Belongs to the SusD family.</text>
</comment>
<keyword evidence="3" id="KW-0732">Signal</keyword>
<feature type="domain" description="RagB/SusD" evidence="6">
    <location>
        <begin position="368"/>
        <end position="494"/>
    </location>
</feature>
<sequence>MKLKYIVPFLIIGAEIVSGCKKDFLKTEPTAFVTPEQLKGALEQDPKLLNGSISGLYSTMYTTGVGGTDGHDDFGQKGIDIYSDMLSSDMVLGALNYNWYASIARLTATVDFTTNPDYIPWRYYYRQVFGANTIIDILGGTDAVPETVPLKQTMGQAKAMRAYGYFYLSQLYAKDYGDGSAKILPIYTTSDKEKANQPKSTAKEVWDLMISDLQTAITYLDGFQRTSKDQIDQNVAKGLLAYVLAARGTQEDWTEVATLCEDIKNAYPKTTPVELVYNGTNLNEAGFNNVATPSWMWGVDLTLAQGLDLVSWWGQVDLFTYSYAWAGDPKTIDEGLYGKIRTDDIRKGQFDPPNGGAEADYADDGYVSGDFDYMPINKFYDPGRIPGGQRQVITDYLYMRADEFYLMYAEAEAYLGHDDVARQALSSYLSDRITDVSYIDKLSGQQLKDEINLQTRIELWGEGKSYLIMKRDKATITRGPNHLFFDGDSFQYNDPKLTFLIPQAEELNNPNLNK</sequence>
<keyword evidence="5" id="KW-0998">Cell outer membrane</keyword>
<evidence type="ECO:0000256" key="5">
    <source>
        <dbReference type="ARBA" id="ARBA00023237"/>
    </source>
</evidence>
<dbReference type="InterPro" id="IPR033985">
    <property type="entry name" value="SusD-like_N"/>
</dbReference>
<accession>A0A3M9NGN4</accession>
<feature type="domain" description="SusD-like N-terminal" evidence="7">
    <location>
        <begin position="108"/>
        <end position="220"/>
    </location>
</feature>
<evidence type="ECO:0000256" key="4">
    <source>
        <dbReference type="ARBA" id="ARBA00023136"/>
    </source>
</evidence>
<dbReference type="OrthoDB" id="630434at2"/>
<evidence type="ECO:0000256" key="2">
    <source>
        <dbReference type="ARBA" id="ARBA00006275"/>
    </source>
</evidence>
<dbReference type="InterPro" id="IPR011990">
    <property type="entry name" value="TPR-like_helical_dom_sf"/>
</dbReference>
<keyword evidence="9" id="KW-1185">Reference proteome</keyword>
<protein>
    <submittedName>
        <fullName evidence="8">RagB/SusD family nutrient uptake outer membrane protein</fullName>
    </submittedName>
</protein>
<keyword evidence="4" id="KW-0472">Membrane</keyword>
<dbReference type="AlphaFoldDB" id="A0A3M9NGN4"/>
<evidence type="ECO:0000259" key="6">
    <source>
        <dbReference type="Pfam" id="PF07980"/>
    </source>
</evidence>
<dbReference type="Proteomes" id="UP000267223">
    <property type="component" value="Unassembled WGS sequence"/>
</dbReference>
<dbReference type="Gene3D" id="1.25.40.390">
    <property type="match status" value="1"/>
</dbReference>
<dbReference type="Pfam" id="PF07980">
    <property type="entry name" value="SusD_RagB"/>
    <property type="match status" value="1"/>
</dbReference>
<dbReference type="Pfam" id="PF14322">
    <property type="entry name" value="SusD-like_3"/>
    <property type="match status" value="1"/>
</dbReference>
<reference evidence="8 9" key="1">
    <citation type="submission" date="2018-11" db="EMBL/GenBank/DDBJ databases">
        <title>Draft genome sequence of Ferruginibacter sp. BO-59.</title>
        <authorList>
            <person name="Im W.T."/>
        </authorList>
    </citation>
    <scope>NUCLEOTIDE SEQUENCE [LARGE SCALE GENOMIC DNA]</scope>
    <source>
        <strain evidence="8 9">BO-59</strain>
    </source>
</reference>
<dbReference type="EMBL" id="RJJR01000007">
    <property type="protein sequence ID" value="RNI36615.1"/>
    <property type="molecule type" value="Genomic_DNA"/>
</dbReference>
<comment type="caution">
    <text evidence="8">The sequence shown here is derived from an EMBL/GenBank/DDBJ whole genome shotgun (WGS) entry which is preliminary data.</text>
</comment>
<comment type="subcellular location">
    <subcellularLocation>
        <location evidence="1">Cell outer membrane</location>
    </subcellularLocation>
</comment>
<dbReference type="RefSeq" id="WP_123120533.1">
    <property type="nucleotide sequence ID" value="NZ_RJJR01000007.1"/>
</dbReference>
<evidence type="ECO:0000313" key="9">
    <source>
        <dbReference type="Proteomes" id="UP000267223"/>
    </source>
</evidence>
<evidence type="ECO:0000256" key="3">
    <source>
        <dbReference type="ARBA" id="ARBA00022729"/>
    </source>
</evidence>
<evidence type="ECO:0000313" key="8">
    <source>
        <dbReference type="EMBL" id="RNI36615.1"/>
    </source>
</evidence>
<organism evidence="8 9">
    <name type="scientific">Hanamia caeni</name>
    <dbReference type="NCBI Taxonomy" id="2294116"/>
    <lineage>
        <taxon>Bacteria</taxon>
        <taxon>Pseudomonadati</taxon>
        <taxon>Bacteroidota</taxon>
        <taxon>Chitinophagia</taxon>
        <taxon>Chitinophagales</taxon>
        <taxon>Chitinophagaceae</taxon>
        <taxon>Hanamia</taxon>
    </lineage>
</organism>
<dbReference type="SUPFAM" id="SSF48452">
    <property type="entry name" value="TPR-like"/>
    <property type="match status" value="1"/>
</dbReference>
<evidence type="ECO:0000259" key="7">
    <source>
        <dbReference type="Pfam" id="PF14322"/>
    </source>
</evidence>
<evidence type="ECO:0000256" key="1">
    <source>
        <dbReference type="ARBA" id="ARBA00004442"/>
    </source>
</evidence>
<gene>
    <name evidence="8" type="ORF">EFY79_09815</name>
</gene>
<dbReference type="GO" id="GO:0009279">
    <property type="term" value="C:cell outer membrane"/>
    <property type="evidence" value="ECO:0007669"/>
    <property type="project" value="UniProtKB-SubCell"/>
</dbReference>
<proteinExistence type="inferred from homology"/>
<dbReference type="InterPro" id="IPR012944">
    <property type="entry name" value="SusD_RagB_dom"/>
</dbReference>